<feature type="domain" description="Enoyl reductase (ER)" evidence="2">
    <location>
        <begin position="12"/>
        <end position="325"/>
    </location>
</feature>
<dbReference type="InterPro" id="IPR036291">
    <property type="entry name" value="NAD(P)-bd_dom_sf"/>
</dbReference>
<evidence type="ECO:0000256" key="1">
    <source>
        <dbReference type="ARBA" id="ARBA00022857"/>
    </source>
</evidence>
<reference evidence="3 4" key="1">
    <citation type="submission" date="2020-04" db="EMBL/GenBank/DDBJ databases">
        <title>Novel species.</title>
        <authorList>
            <person name="Teo W.F.A."/>
            <person name="Lipun K."/>
            <person name="Srisuk N."/>
            <person name="Duangmal K."/>
        </authorList>
    </citation>
    <scope>NUCLEOTIDE SEQUENCE [LARGE SCALE GENOMIC DNA]</scope>
    <source>
        <strain evidence="3 4">K13G38</strain>
    </source>
</reference>
<dbReference type="InterPro" id="IPR011032">
    <property type="entry name" value="GroES-like_sf"/>
</dbReference>
<dbReference type="EMBL" id="JAAXLS010000029">
    <property type="protein sequence ID" value="NKQ56963.1"/>
    <property type="molecule type" value="Genomic_DNA"/>
</dbReference>
<dbReference type="SMART" id="SM00829">
    <property type="entry name" value="PKS_ER"/>
    <property type="match status" value="1"/>
</dbReference>
<keyword evidence="4" id="KW-1185">Reference proteome</keyword>
<gene>
    <name evidence="3" type="ORF">HFP15_29255</name>
</gene>
<evidence type="ECO:0000259" key="2">
    <source>
        <dbReference type="SMART" id="SM00829"/>
    </source>
</evidence>
<evidence type="ECO:0000313" key="4">
    <source>
        <dbReference type="Proteomes" id="UP000715441"/>
    </source>
</evidence>
<accession>A0ABX1JB97</accession>
<dbReference type="InterPro" id="IPR013154">
    <property type="entry name" value="ADH-like_N"/>
</dbReference>
<dbReference type="PANTHER" id="PTHR44154:SF1">
    <property type="entry name" value="QUINONE OXIDOREDUCTASE"/>
    <property type="match status" value="1"/>
</dbReference>
<dbReference type="CDD" id="cd08253">
    <property type="entry name" value="zeta_crystallin"/>
    <property type="match status" value="1"/>
</dbReference>
<dbReference type="InterPro" id="IPR020843">
    <property type="entry name" value="ER"/>
</dbReference>
<dbReference type="Proteomes" id="UP000715441">
    <property type="component" value="Unassembled WGS sequence"/>
</dbReference>
<organism evidence="3 4">
    <name type="scientific">Amycolatopsis acididurans</name>
    <dbReference type="NCBI Taxonomy" id="2724524"/>
    <lineage>
        <taxon>Bacteria</taxon>
        <taxon>Bacillati</taxon>
        <taxon>Actinomycetota</taxon>
        <taxon>Actinomycetes</taxon>
        <taxon>Pseudonocardiales</taxon>
        <taxon>Pseudonocardiaceae</taxon>
        <taxon>Amycolatopsis</taxon>
    </lineage>
</organism>
<dbReference type="SUPFAM" id="SSF51735">
    <property type="entry name" value="NAD(P)-binding Rossmann-fold domains"/>
    <property type="match status" value="1"/>
</dbReference>
<dbReference type="PANTHER" id="PTHR44154">
    <property type="entry name" value="QUINONE OXIDOREDUCTASE"/>
    <property type="match status" value="1"/>
</dbReference>
<dbReference type="Pfam" id="PF00107">
    <property type="entry name" value="ADH_zinc_N"/>
    <property type="match status" value="1"/>
</dbReference>
<dbReference type="Gene3D" id="3.40.50.720">
    <property type="entry name" value="NAD(P)-binding Rossmann-like Domain"/>
    <property type="match status" value="1"/>
</dbReference>
<dbReference type="Pfam" id="PF08240">
    <property type="entry name" value="ADH_N"/>
    <property type="match status" value="1"/>
</dbReference>
<comment type="caution">
    <text evidence="3">The sequence shown here is derived from an EMBL/GenBank/DDBJ whole genome shotgun (WGS) entry which is preliminary data.</text>
</comment>
<dbReference type="InterPro" id="IPR051603">
    <property type="entry name" value="Zinc-ADH_QOR/CCCR"/>
</dbReference>
<dbReference type="SUPFAM" id="SSF50129">
    <property type="entry name" value="GroES-like"/>
    <property type="match status" value="1"/>
</dbReference>
<name>A0ABX1JB97_9PSEU</name>
<sequence length="328" mass="34958">MRAAWYERMGPAREVLIVGELPDPEPGPGEVRVRVHTSGPNPADAKRRSGWARLTMDFARQIPHDDGAGVIDAVGDGVDPARIGERVWLFDTRVGRPAGSAAEYVCLPARNTEPLPSTVDFAQGASLSAPGRTAHLCLFDRGSIAGSTVLVAGAAGAVGHAAVQEAKLGGATVIGTVGRHENREIAEAAGCDLVLDRRRDDVRQAVLDFTGGRGVDRIVEVDLAANMELDARVCAVNGTIAVYGTDSGHKPVVPVWLLMNKSVAVNFVLLYNLPYEEHRRAADDVNRWAAAGELKMRIGKRFALEDIALAHEAVEQGTGNGNVIVDIR</sequence>
<evidence type="ECO:0000313" key="3">
    <source>
        <dbReference type="EMBL" id="NKQ56963.1"/>
    </source>
</evidence>
<protein>
    <submittedName>
        <fullName evidence="3">NADPH:quinone reductase</fullName>
    </submittedName>
</protein>
<keyword evidence="1" id="KW-0521">NADP</keyword>
<proteinExistence type="predicted"/>
<dbReference type="Gene3D" id="3.90.180.10">
    <property type="entry name" value="Medium-chain alcohol dehydrogenases, catalytic domain"/>
    <property type="match status" value="1"/>
</dbReference>
<dbReference type="InterPro" id="IPR013149">
    <property type="entry name" value="ADH-like_C"/>
</dbReference>
<dbReference type="RefSeq" id="WP_168519989.1">
    <property type="nucleotide sequence ID" value="NZ_JAAXLS010000029.1"/>
</dbReference>